<dbReference type="Gene3D" id="1.10.10.10">
    <property type="entry name" value="Winged helix-like DNA-binding domain superfamily/Winged helix DNA-binding domain"/>
    <property type="match status" value="1"/>
</dbReference>
<name>A0A7C1X3X4_THERO</name>
<evidence type="ECO:0000256" key="2">
    <source>
        <dbReference type="ARBA" id="ARBA00023015"/>
    </source>
</evidence>
<evidence type="ECO:0000256" key="4">
    <source>
        <dbReference type="ARBA" id="ARBA00023125"/>
    </source>
</evidence>
<evidence type="ECO:0000256" key="1">
    <source>
        <dbReference type="ARBA" id="ARBA00010641"/>
    </source>
</evidence>
<dbReference type="InterPro" id="IPR013325">
    <property type="entry name" value="RNA_pol_sigma_r2"/>
</dbReference>
<dbReference type="InterPro" id="IPR039425">
    <property type="entry name" value="RNA_pol_sigma-70-like"/>
</dbReference>
<evidence type="ECO:0000313" key="6">
    <source>
        <dbReference type="EMBL" id="HEF65475.1"/>
    </source>
</evidence>
<keyword evidence="4" id="KW-0238">DNA-binding</keyword>
<dbReference type="SUPFAM" id="SSF88946">
    <property type="entry name" value="Sigma2 domain of RNA polymerase sigma factors"/>
    <property type="match status" value="1"/>
</dbReference>
<dbReference type="PANTHER" id="PTHR43133:SF8">
    <property type="entry name" value="RNA POLYMERASE SIGMA FACTOR HI_1459-RELATED"/>
    <property type="match status" value="1"/>
</dbReference>
<dbReference type="Pfam" id="PF04542">
    <property type="entry name" value="Sigma70_r2"/>
    <property type="match status" value="1"/>
</dbReference>
<protein>
    <submittedName>
        <fullName evidence="6">Sigma-70 family RNA polymerase sigma factor</fullName>
    </submittedName>
</protein>
<accession>A0A7C1X3X4</accession>
<dbReference type="GO" id="GO:0006352">
    <property type="term" value="P:DNA-templated transcription initiation"/>
    <property type="evidence" value="ECO:0007669"/>
    <property type="project" value="InterPro"/>
</dbReference>
<dbReference type="Gene3D" id="1.10.1740.10">
    <property type="match status" value="1"/>
</dbReference>
<dbReference type="GO" id="GO:0003677">
    <property type="term" value="F:DNA binding"/>
    <property type="evidence" value="ECO:0007669"/>
    <property type="project" value="UniProtKB-KW"/>
</dbReference>
<dbReference type="InterPro" id="IPR013249">
    <property type="entry name" value="RNA_pol_sigma70_r4_t2"/>
</dbReference>
<dbReference type="InterPro" id="IPR000792">
    <property type="entry name" value="Tscrpt_reg_LuxR_C"/>
</dbReference>
<organism evidence="6">
    <name type="scientific">Thermomicrobium roseum</name>
    <dbReference type="NCBI Taxonomy" id="500"/>
    <lineage>
        <taxon>Bacteria</taxon>
        <taxon>Pseudomonadati</taxon>
        <taxon>Thermomicrobiota</taxon>
        <taxon>Thermomicrobia</taxon>
        <taxon>Thermomicrobiales</taxon>
        <taxon>Thermomicrobiaceae</taxon>
        <taxon>Thermomicrobium</taxon>
    </lineage>
</organism>
<dbReference type="InterPro" id="IPR013324">
    <property type="entry name" value="RNA_pol_sigma_r3/r4-like"/>
</dbReference>
<reference evidence="6" key="1">
    <citation type="journal article" date="2020" name="mSystems">
        <title>Genome- and Community-Level Interaction Insights into Carbon Utilization and Element Cycling Functions of Hydrothermarchaeota in Hydrothermal Sediment.</title>
        <authorList>
            <person name="Zhou Z."/>
            <person name="Liu Y."/>
            <person name="Xu W."/>
            <person name="Pan J."/>
            <person name="Luo Z.H."/>
            <person name="Li M."/>
        </authorList>
    </citation>
    <scope>NUCLEOTIDE SEQUENCE [LARGE SCALE GENOMIC DNA]</scope>
    <source>
        <strain evidence="6">SpSt-222</strain>
    </source>
</reference>
<dbReference type="InterPro" id="IPR007627">
    <property type="entry name" value="RNA_pol_sigma70_r2"/>
</dbReference>
<gene>
    <name evidence="6" type="ORF">ENP47_07745</name>
</gene>
<dbReference type="InterPro" id="IPR014284">
    <property type="entry name" value="RNA_pol_sigma-70_dom"/>
</dbReference>
<keyword evidence="3" id="KW-0731">Sigma factor</keyword>
<keyword evidence="5" id="KW-0804">Transcription</keyword>
<comment type="caution">
    <text evidence="6">The sequence shown here is derived from an EMBL/GenBank/DDBJ whole genome shotgun (WGS) entry which is preliminary data.</text>
</comment>
<evidence type="ECO:0000256" key="3">
    <source>
        <dbReference type="ARBA" id="ARBA00023082"/>
    </source>
</evidence>
<dbReference type="PROSITE" id="PS00622">
    <property type="entry name" value="HTH_LUXR_1"/>
    <property type="match status" value="1"/>
</dbReference>
<sequence length="188" mass="21848">MAVPLVTSLHDEDLLEAIRRGHEEAFTALHERYRPLVSRIALRIVGNAEDAEDICQEVFVRLFQQPPALEGPQALRLWLARVTTNTALNVLRSRRRAQFHWARWLRLEWLHRQRRDEGYERAETAALVRAVLDQLSDRDRALLALRASGLNYEEIASTLGIRPSSLGTLLARAERRFRERYEALTRMD</sequence>
<proteinExistence type="inferred from homology"/>
<dbReference type="GO" id="GO:0016987">
    <property type="term" value="F:sigma factor activity"/>
    <property type="evidence" value="ECO:0007669"/>
    <property type="project" value="UniProtKB-KW"/>
</dbReference>
<dbReference type="EMBL" id="DSJL01000011">
    <property type="protein sequence ID" value="HEF65475.1"/>
    <property type="molecule type" value="Genomic_DNA"/>
</dbReference>
<dbReference type="Pfam" id="PF08281">
    <property type="entry name" value="Sigma70_r4_2"/>
    <property type="match status" value="1"/>
</dbReference>
<comment type="similarity">
    <text evidence="1">Belongs to the sigma-70 factor family. ECF subfamily.</text>
</comment>
<keyword evidence="2" id="KW-0805">Transcription regulation</keyword>
<dbReference type="AlphaFoldDB" id="A0A7C1X3X4"/>
<evidence type="ECO:0000256" key="5">
    <source>
        <dbReference type="ARBA" id="ARBA00023163"/>
    </source>
</evidence>
<dbReference type="PANTHER" id="PTHR43133">
    <property type="entry name" value="RNA POLYMERASE ECF-TYPE SIGMA FACTO"/>
    <property type="match status" value="1"/>
</dbReference>
<dbReference type="NCBIfam" id="TIGR02937">
    <property type="entry name" value="sigma70-ECF"/>
    <property type="match status" value="1"/>
</dbReference>
<dbReference type="InterPro" id="IPR036388">
    <property type="entry name" value="WH-like_DNA-bd_sf"/>
</dbReference>
<dbReference type="SUPFAM" id="SSF88659">
    <property type="entry name" value="Sigma3 and sigma4 domains of RNA polymerase sigma factors"/>
    <property type="match status" value="1"/>
</dbReference>